<evidence type="ECO:0000259" key="2">
    <source>
        <dbReference type="Pfam" id="PF18738"/>
    </source>
</evidence>
<comment type="similarity">
    <text evidence="1">Belongs to the sel-1 family.</text>
</comment>
<evidence type="ECO:0000313" key="3">
    <source>
        <dbReference type="Proteomes" id="UP000887578"/>
    </source>
</evidence>
<dbReference type="SUPFAM" id="SSF48452">
    <property type="entry name" value="TPR-like"/>
    <property type="match status" value="1"/>
</dbReference>
<feature type="domain" description="DZIP3-like HEPN" evidence="2">
    <location>
        <begin position="93"/>
        <end position="155"/>
    </location>
</feature>
<dbReference type="SUPFAM" id="SSF81901">
    <property type="entry name" value="HCP-like"/>
    <property type="match status" value="1"/>
</dbReference>
<dbReference type="InterPro" id="IPR006597">
    <property type="entry name" value="Sel1-like"/>
</dbReference>
<dbReference type="InterPro" id="IPR011990">
    <property type="entry name" value="TPR-like_helical_dom_sf"/>
</dbReference>
<accession>A0A914Q3U2</accession>
<dbReference type="PANTHER" id="PTHR11102:SF160">
    <property type="entry name" value="ERAD-ASSOCIATED E3 UBIQUITIN-PROTEIN LIGASE COMPONENT HRD3"/>
    <property type="match status" value="1"/>
</dbReference>
<dbReference type="Proteomes" id="UP000887578">
    <property type="component" value="Unplaced"/>
</dbReference>
<name>A0A914Q3U2_9BILA</name>
<proteinExistence type="inferred from homology"/>
<evidence type="ECO:0000313" key="4">
    <source>
        <dbReference type="WBParaSite" id="PDA_v2.g25977.t1"/>
    </source>
</evidence>
<dbReference type="InterPro" id="IPR041249">
    <property type="entry name" value="HEPN_DZIP3"/>
</dbReference>
<organism evidence="3 4">
    <name type="scientific">Panagrolaimus davidi</name>
    <dbReference type="NCBI Taxonomy" id="227884"/>
    <lineage>
        <taxon>Eukaryota</taxon>
        <taxon>Metazoa</taxon>
        <taxon>Ecdysozoa</taxon>
        <taxon>Nematoda</taxon>
        <taxon>Chromadorea</taxon>
        <taxon>Rhabditida</taxon>
        <taxon>Tylenchina</taxon>
        <taxon>Panagrolaimomorpha</taxon>
        <taxon>Panagrolaimoidea</taxon>
        <taxon>Panagrolaimidae</taxon>
        <taxon>Panagrolaimus</taxon>
    </lineage>
</organism>
<sequence length="597" mass="68748">MDPEQLNRILNKARVDQLLAFGLKRLRHIFRDRWSDYRNINPLTIIEWNDDNASGIQTDLESGKCSEWDITALTCALNGLYEEIKIVRGNLSKAEENERLTVQKFKDMRNNFSHMGTSELTDDQFKTFWDDIANILTSLGVDIVDMDTLKEELSNSNLGKLNEREVAVDKTKISNQNKKARELFKEGKFKDAIEIFTEILKHPRISSEDQAIILANRGEAYLMLQEKSYDQKGKNDAELSILLMPTWWKGHFCIGILQKEENDLPSALKSFETAFALNQNSDEVFVEYTKILYKLGILSGFEHCYKVAETKEDDITDACRKASITEEQLENNVVKEEHIKPSNIAETQHSYALKCFHGHGVNKDFQKASEWFERAAKNGYAASANNLGLMYKHGQGVSRSLEKAFKFFKQAAENGNTHGMLNLAYCYFLADGCMRWIQCAADKGDLVAKMELKRRKDYNYSNILTEFSINHSCAQRIPESDQRSFEKALSAAEMALKMYPKSFLFLYLHVLTLTLTIKSEMIKAADIFLAAAPNDHEYVPTCHYLKAKFYYATLNFPNFVKEFEKGLEMEKLQLPCFLPYQFPEKDLMEKLYLYATK</sequence>
<keyword evidence="3" id="KW-1185">Reference proteome</keyword>
<dbReference type="WBParaSite" id="PDA_v2.g25977.t1">
    <property type="protein sequence ID" value="PDA_v2.g25977.t1"/>
    <property type="gene ID" value="PDA_v2.g25977"/>
</dbReference>
<reference evidence="4" key="1">
    <citation type="submission" date="2022-11" db="UniProtKB">
        <authorList>
            <consortium name="WormBaseParasite"/>
        </authorList>
    </citation>
    <scope>IDENTIFICATION</scope>
</reference>
<dbReference type="AlphaFoldDB" id="A0A914Q3U2"/>
<evidence type="ECO:0000256" key="1">
    <source>
        <dbReference type="ARBA" id="ARBA00038101"/>
    </source>
</evidence>
<dbReference type="SMART" id="SM00671">
    <property type="entry name" value="SEL1"/>
    <property type="match status" value="3"/>
</dbReference>
<dbReference type="Pfam" id="PF08238">
    <property type="entry name" value="Sel1"/>
    <property type="match status" value="2"/>
</dbReference>
<dbReference type="Gene3D" id="1.25.40.10">
    <property type="entry name" value="Tetratricopeptide repeat domain"/>
    <property type="match status" value="2"/>
</dbReference>
<protein>
    <submittedName>
        <fullName evidence="4">DZIP3-like HEPN domain-containing protein</fullName>
    </submittedName>
</protein>
<dbReference type="InterPro" id="IPR050767">
    <property type="entry name" value="Sel1_AlgK"/>
</dbReference>
<dbReference type="PANTHER" id="PTHR11102">
    <property type="entry name" value="SEL-1-LIKE PROTEIN"/>
    <property type="match status" value="1"/>
</dbReference>
<dbReference type="Pfam" id="PF18738">
    <property type="entry name" value="HEPN_DZIP3"/>
    <property type="match status" value="1"/>
</dbReference>